<gene>
    <name evidence="1" type="ORF">ZEAMMB73_Zm00001d031408</name>
</gene>
<dbReference type="InParanoid" id="A0A1D6KIJ2"/>
<name>A0A1D6KIJ2_MAIZE</name>
<dbReference type="EMBL" id="CM007647">
    <property type="protein sequence ID" value="ONM02806.1"/>
    <property type="molecule type" value="Genomic_DNA"/>
</dbReference>
<reference evidence="1" key="1">
    <citation type="submission" date="2015-12" db="EMBL/GenBank/DDBJ databases">
        <title>Update maize B73 reference genome by single molecule sequencing technologies.</title>
        <authorList>
            <consortium name="Maize Genome Sequencing Project"/>
            <person name="Ware D."/>
        </authorList>
    </citation>
    <scope>NUCLEOTIDE SEQUENCE [LARGE SCALE GENOMIC DNA]</scope>
    <source>
        <tissue evidence="1">Seedling</tissue>
    </source>
</reference>
<dbReference type="AlphaFoldDB" id="A0A1D6KIJ2"/>
<dbReference type="SMR" id="A0A1D6KIJ2"/>
<proteinExistence type="predicted"/>
<dbReference type="PaxDb" id="4577-AC211887.3_FGP006"/>
<protein>
    <submittedName>
        <fullName evidence="1">Uncharacterized protein</fullName>
    </submittedName>
</protein>
<accession>A0A1D6KIJ2</accession>
<sequence>MAAALRLQRQSLTASPFLFSAHGLRYRKLEVILTTNIDGLDGIGNHEPIKTKDKKFYERSEHWLYQTPQRIKGYLNLASAKIKQLYMIGVVTSIKWHLSRIIGQ</sequence>
<organism evidence="1">
    <name type="scientific">Zea mays</name>
    <name type="common">Maize</name>
    <dbReference type="NCBI Taxonomy" id="4577"/>
    <lineage>
        <taxon>Eukaryota</taxon>
        <taxon>Viridiplantae</taxon>
        <taxon>Streptophyta</taxon>
        <taxon>Embryophyta</taxon>
        <taxon>Tracheophyta</taxon>
        <taxon>Spermatophyta</taxon>
        <taxon>Magnoliopsida</taxon>
        <taxon>Liliopsida</taxon>
        <taxon>Poales</taxon>
        <taxon>Poaceae</taxon>
        <taxon>PACMAD clade</taxon>
        <taxon>Panicoideae</taxon>
        <taxon>Andropogonodae</taxon>
        <taxon>Andropogoneae</taxon>
        <taxon>Tripsacinae</taxon>
        <taxon>Zea</taxon>
    </lineage>
</organism>
<evidence type="ECO:0000313" key="1">
    <source>
        <dbReference type="EMBL" id="ONM02806.1"/>
    </source>
</evidence>